<dbReference type="PRINTS" id="PR00364">
    <property type="entry name" value="DISEASERSIST"/>
</dbReference>
<sequence>MTKDRHYLAASFLVDSILHDLGFLHNKMNGAFGFLKVKRDLSFLKTFLLWSRMWRNKDVYVESYYLGELYFPSFCSIIGYTLYRYGNQIQSFCSSTSSSERFPIHDSVLHVVSEFEKSIINICIKDFRSLGFQSSSCCIIMSDDELVDFLDSVLQNLAWLLKMDGHVVKRDFVAAFHPHVDALEDKITTLKNFMGFAKFFRVEVENLEHLLTHIQFVAMNAARLSYLYYVGSHRDFEVKRETLSTMSKSLEKGNADDLQIYETYIKVLAASLQTTKMDKHILRNFNDSLITCLWELLLCKTSFMVSVKGQIRIIFEGLRFLRSILLRKRQEEQMGDQHQLDGKIVTILREAGIAICSLYLNEANKVDDVGSSSVVRDSLPHDCCCAMLVNIDRDIQLIKSQIADSSMIEEGLPSYQIYKEEEFDEILSLKTSKGRVRTTREVVVELKDEAEKVIDRVVRGSENLEIIPIVGMPGLGKTTLAKNVYNSPSIVHRFHIRLWCSVSQVYDTKGLLLQMLLDDGKYFTENEEDLLQKLYQKLKGNRYLVVFDDVWDIGVWNDLKFSFPNDNNGSRIIFHKSIF</sequence>
<dbReference type="SUPFAM" id="SSF52540">
    <property type="entry name" value="P-loop containing nucleoside triphosphate hydrolases"/>
    <property type="match status" value="1"/>
</dbReference>
<dbReference type="AlphaFoldDB" id="A0ABD2YQK7"/>
<dbReference type="PANTHER" id="PTHR19338">
    <property type="entry name" value="TRANSLOCASE OF INNER MITOCHONDRIAL MEMBRANE 13 HOMOLOG"/>
    <property type="match status" value="1"/>
</dbReference>
<dbReference type="Pfam" id="PF12061">
    <property type="entry name" value="NB-LRR"/>
    <property type="match status" value="1"/>
</dbReference>
<evidence type="ECO:0000313" key="6">
    <source>
        <dbReference type="Proteomes" id="UP001630127"/>
    </source>
</evidence>
<accession>A0ABD2YQK7</accession>
<comment type="caution">
    <text evidence="5">The sequence shown here is derived from an EMBL/GenBank/DDBJ whole genome shotgun (WGS) entry which is preliminary data.</text>
</comment>
<dbReference type="Proteomes" id="UP001630127">
    <property type="component" value="Unassembled WGS sequence"/>
</dbReference>
<name>A0ABD2YQK7_9GENT</name>
<dbReference type="InterPro" id="IPR027417">
    <property type="entry name" value="P-loop_NTPase"/>
</dbReference>
<evidence type="ECO:0000259" key="4">
    <source>
        <dbReference type="Pfam" id="PF12061"/>
    </source>
</evidence>
<evidence type="ECO:0000256" key="2">
    <source>
        <dbReference type="ARBA" id="ARBA00022667"/>
    </source>
</evidence>
<reference evidence="5 6" key="1">
    <citation type="submission" date="2024-11" db="EMBL/GenBank/DDBJ databases">
        <title>A near-complete genome assembly of Cinchona calisaya.</title>
        <authorList>
            <person name="Lian D.C."/>
            <person name="Zhao X.W."/>
            <person name="Wei L."/>
        </authorList>
    </citation>
    <scope>NUCLEOTIDE SEQUENCE [LARGE SCALE GENOMIC DNA]</scope>
    <source>
        <tissue evidence="5">Nenye</tissue>
    </source>
</reference>
<gene>
    <name evidence="5" type="ORF">ACH5RR_028302</name>
</gene>
<feature type="domain" description="NB-ARC" evidence="3">
    <location>
        <begin position="447"/>
        <end position="574"/>
    </location>
</feature>
<dbReference type="InterPro" id="IPR002182">
    <property type="entry name" value="NB-ARC"/>
</dbReference>
<proteinExistence type="predicted"/>
<organism evidence="5 6">
    <name type="scientific">Cinchona calisaya</name>
    <dbReference type="NCBI Taxonomy" id="153742"/>
    <lineage>
        <taxon>Eukaryota</taxon>
        <taxon>Viridiplantae</taxon>
        <taxon>Streptophyta</taxon>
        <taxon>Embryophyta</taxon>
        <taxon>Tracheophyta</taxon>
        <taxon>Spermatophyta</taxon>
        <taxon>Magnoliopsida</taxon>
        <taxon>eudicotyledons</taxon>
        <taxon>Gunneridae</taxon>
        <taxon>Pentapetalae</taxon>
        <taxon>asterids</taxon>
        <taxon>lamiids</taxon>
        <taxon>Gentianales</taxon>
        <taxon>Rubiaceae</taxon>
        <taxon>Cinchonoideae</taxon>
        <taxon>Cinchoneae</taxon>
        <taxon>Cinchona</taxon>
    </lineage>
</organism>
<dbReference type="InterPro" id="IPR021929">
    <property type="entry name" value="R1A-like_N"/>
</dbReference>
<keyword evidence="2" id="KW-0611">Plant defense</keyword>
<dbReference type="Gene3D" id="3.40.50.300">
    <property type="entry name" value="P-loop containing nucleotide triphosphate hydrolases"/>
    <property type="match status" value="1"/>
</dbReference>
<feature type="domain" description="Late blight resistance protein R1A-like N-terminal" evidence="4">
    <location>
        <begin position="144"/>
        <end position="366"/>
    </location>
</feature>
<dbReference type="GO" id="GO:0009626">
    <property type="term" value="P:plant-type hypersensitive response"/>
    <property type="evidence" value="ECO:0007669"/>
    <property type="project" value="UniProtKB-KW"/>
</dbReference>
<dbReference type="Pfam" id="PF00931">
    <property type="entry name" value="NB-ARC"/>
    <property type="match status" value="1"/>
</dbReference>
<keyword evidence="2" id="KW-0381">Hypersensitive response</keyword>
<evidence type="ECO:0000256" key="1">
    <source>
        <dbReference type="ARBA" id="ARBA00002074"/>
    </source>
</evidence>
<dbReference type="EMBL" id="JBJUIK010000012">
    <property type="protein sequence ID" value="KAL3508901.1"/>
    <property type="molecule type" value="Genomic_DNA"/>
</dbReference>
<dbReference type="PANTHER" id="PTHR19338:SF73">
    <property type="entry name" value="DISEASE RESISTANCE PROTEIN RGA2-LIKE"/>
    <property type="match status" value="1"/>
</dbReference>
<evidence type="ECO:0000259" key="3">
    <source>
        <dbReference type="Pfam" id="PF00931"/>
    </source>
</evidence>
<evidence type="ECO:0000313" key="5">
    <source>
        <dbReference type="EMBL" id="KAL3508901.1"/>
    </source>
</evidence>
<comment type="function">
    <text evidence="1">Confers resistance to late blight (Phytophthora infestans) races carrying the avirulence gene Avr1. Resistance proteins guard the plant against pathogens that contain an appropriate avirulence protein via an indirect interaction with this avirulence protein. That triggers a defense system including the hypersensitive response, which restricts the pathogen growth.</text>
</comment>
<keyword evidence="6" id="KW-1185">Reference proteome</keyword>
<protein>
    <submittedName>
        <fullName evidence="5">Uncharacterized protein</fullName>
    </submittedName>
</protein>